<keyword evidence="1" id="KW-0812">Transmembrane</keyword>
<evidence type="ECO:0000256" key="1">
    <source>
        <dbReference type="SAM" id="Phobius"/>
    </source>
</evidence>
<keyword evidence="3" id="KW-1185">Reference proteome</keyword>
<evidence type="ECO:0000313" key="3">
    <source>
        <dbReference type="Proteomes" id="UP001054945"/>
    </source>
</evidence>
<dbReference type="EMBL" id="BPLR01014640">
    <property type="protein sequence ID" value="GIY70251.1"/>
    <property type="molecule type" value="Genomic_DNA"/>
</dbReference>
<protein>
    <submittedName>
        <fullName evidence="2">Uncharacterized protein</fullName>
    </submittedName>
</protein>
<organism evidence="2 3">
    <name type="scientific">Caerostris extrusa</name>
    <name type="common">Bark spider</name>
    <name type="synonym">Caerostris bankana</name>
    <dbReference type="NCBI Taxonomy" id="172846"/>
    <lineage>
        <taxon>Eukaryota</taxon>
        <taxon>Metazoa</taxon>
        <taxon>Ecdysozoa</taxon>
        <taxon>Arthropoda</taxon>
        <taxon>Chelicerata</taxon>
        <taxon>Arachnida</taxon>
        <taxon>Araneae</taxon>
        <taxon>Araneomorphae</taxon>
        <taxon>Entelegynae</taxon>
        <taxon>Araneoidea</taxon>
        <taxon>Araneidae</taxon>
        <taxon>Caerostris</taxon>
    </lineage>
</organism>
<accession>A0AAV4VIK7</accession>
<keyword evidence="1" id="KW-1133">Transmembrane helix</keyword>
<keyword evidence="1" id="KW-0472">Membrane</keyword>
<dbReference type="AlphaFoldDB" id="A0AAV4VIK7"/>
<feature type="transmembrane region" description="Helical" evidence="1">
    <location>
        <begin position="61"/>
        <end position="84"/>
    </location>
</feature>
<comment type="caution">
    <text evidence="2">The sequence shown here is derived from an EMBL/GenBank/DDBJ whole genome shotgun (WGS) entry which is preliminary data.</text>
</comment>
<name>A0AAV4VIK7_CAEEX</name>
<proteinExistence type="predicted"/>
<reference evidence="2 3" key="1">
    <citation type="submission" date="2021-06" db="EMBL/GenBank/DDBJ databases">
        <title>Caerostris extrusa draft genome.</title>
        <authorList>
            <person name="Kono N."/>
            <person name="Arakawa K."/>
        </authorList>
    </citation>
    <scope>NUCLEOTIDE SEQUENCE [LARGE SCALE GENOMIC DNA]</scope>
</reference>
<evidence type="ECO:0000313" key="2">
    <source>
        <dbReference type="EMBL" id="GIY70251.1"/>
    </source>
</evidence>
<sequence length="232" mass="26737">MLMNLELHISISIQFSHSLHFISYITSSSPIAYPGEKRHADHAFKLYKTLLQHFEGIEKPFMLFLFVRIFNGFFMSLYALLYAVRVRNEPIPNMSFVDFFTHTTLMRIVVLSADHAQRKADQFRISLTNIVKSIPQWKGSTIDSLKIQVFEVDGLGGFFMSLYALLYAVRVGNVPIPNMSFVDFFTHATLMRIVVLSADHAQRRLMNIAYEYRQVNSLMEGSAIDSLRIRSI</sequence>
<dbReference type="Proteomes" id="UP001054945">
    <property type="component" value="Unassembled WGS sequence"/>
</dbReference>
<gene>
    <name evidence="2" type="ORF">CEXT_207171</name>
</gene>